<evidence type="ECO:0000256" key="2">
    <source>
        <dbReference type="SAM" id="Phobius"/>
    </source>
</evidence>
<feature type="transmembrane region" description="Helical" evidence="2">
    <location>
        <begin position="294"/>
        <end position="313"/>
    </location>
</feature>
<dbReference type="EMBL" id="GL945444">
    <property type="protein sequence ID" value="EGO19321.1"/>
    <property type="molecule type" value="Genomic_DNA"/>
</dbReference>
<dbReference type="KEGG" id="sla:SERLADRAFT_479758"/>
<dbReference type="Proteomes" id="UP000008064">
    <property type="component" value="Unassembled WGS sequence"/>
</dbReference>
<dbReference type="HOGENOM" id="CLU_044614_3_1_1"/>
<feature type="transmembrane region" description="Helical" evidence="2">
    <location>
        <begin position="156"/>
        <end position="175"/>
    </location>
</feature>
<name>F8PCC3_SERL9</name>
<proteinExistence type="predicted"/>
<dbReference type="RefSeq" id="XP_007324042.1">
    <property type="nucleotide sequence ID" value="XM_007323980.1"/>
</dbReference>
<feature type="transmembrane region" description="Helical" evidence="2">
    <location>
        <begin position="219"/>
        <end position="244"/>
    </location>
</feature>
<protein>
    <submittedName>
        <fullName evidence="3">Uncharacterized protein</fullName>
    </submittedName>
</protein>
<sequence length="377" mass="40759">MAYGKILETLVLIQASCYSDRCHVHSTYLSKASRLASNSHSSSAFPSTDPSLMTASVAQITLTCIWLETMIYGGSCILYSGCMFVLFNLRQPLNRSISHRIPSKTILFACTFLFTTATVHVVLSFIQLLRAFTNEESAIAAADTYLTSNQFITPNAYIYIFNGIAQFLLFIWRLYMVAGHTWKPCIIPLIILAADASCSFASASLIGKGGVVTTRAVRGLTSAGFTIGFCLNAGLSGGISYYLWAAQRRTGGLFGREHNPYKTAMLLVVESGALIASCELVMMCLAYVGNAACIMATSVAIQVATASPLLIVVRVGMSASTRSTHQTTDSTIFRFGNPVAVDVHIDTVRPIDGPNAYPMQLSSKSKREDPREGSLKA</sequence>
<feature type="transmembrane region" description="Helical" evidence="2">
    <location>
        <begin position="106"/>
        <end position="126"/>
    </location>
</feature>
<gene>
    <name evidence="3" type="ORF">SERLADRAFT_479758</name>
</gene>
<feature type="region of interest" description="Disordered" evidence="1">
    <location>
        <begin position="354"/>
        <end position="377"/>
    </location>
</feature>
<keyword evidence="2" id="KW-1133">Transmembrane helix</keyword>
<keyword evidence="2" id="KW-0812">Transmembrane</keyword>
<dbReference type="GeneID" id="18821405"/>
<feature type="transmembrane region" description="Helical" evidence="2">
    <location>
        <begin position="187"/>
        <end position="207"/>
    </location>
</feature>
<dbReference type="OrthoDB" id="3357408at2759"/>
<organism>
    <name type="scientific">Serpula lacrymans var. lacrymans (strain S7.9)</name>
    <name type="common">Dry rot fungus</name>
    <dbReference type="NCBI Taxonomy" id="578457"/>
    <lineage>
        <taxon>Eukaryota</taxon>
        <taxon>Fungi</taxon>
        <taxon>Dikarya</taxon>
        <taxon>Basidiomycota</taxon>
        <taxon>Agaricomycotina</taxon>
        <taxon>Agaricomycetes</taxon>
        <taxon>Agaricomycetidae</taxon>
        <taxon>Boletales</taxon>
        <taxon>Coniophorineae</taxon>
        <taxon>Serpulaceae</taxon>
        <taxon>Serpula</taxon>
    </lineage>
</organism>
<evidence type="ECO:0000313" key="3">
    <source>
        <dbReference type="EMBL" id="EGO19321.1"/>
    </source>
</evidence>
<accession>F8PCC3</accession>
<keyword evidence="2" id="KW-0472">Membrane</keyword>
<feature type="transmembrane region" description="Helical" evidence="2">
    <location>
        <begin position="60"/>
        <end position="86"/>
    </location>
</feature>
<reference evidence="3" key="1">
    <citation type="submission" date="2011-04" db="EMBL/GenBank/DDBJ databases">
        <title>Evolution of plant cell wall degrading machinery underlies the functional diversity of forest fungi.</title>
        <authorList>
            <consortium name="US DOE Joint Genome Institute (JGI-PGF)"/>
            <person name="Eastwood D.C."/>
            <person name="Floudas D."/>
            <person name="Binder M."/>
            <person name="Majcherczyk A."/>
            <person name="Schneider P."/>
            <person name="Aerts A."/>
            <person name="Asiegbu F.O."/>
            <person name="Baker S.E."/>
            <person name="Barry K."/>
            <person name="Bendiksby M."/>
            <person name="Blumentritt M."/>
            <person name="Coutinho P.M."/>
            <person name="Cullen D."/>
            <person name="Cullen D."/>
            <person name="Gathman A."/>
            <person name="Goodell B."/>
            <person name="Henrissat B."/>
            <person name="Ihrmark K."/>
            <person name="Kauserud H."/>
            <person name="Kohler A."/>
            <person name="LaButti K."/>
            <person name="Lapidus A."/>
            <person name="Lavin J.L."/>
            <person name="Lee Y.-H."/>
            <person name="Lindquist E."/>
            <person name="Lilly W."/>
            <person name="Lucas S."/>
            <person name="Morin E."/>
            <person name="Murat C."/>
            <person name="Oguiza J.A."/>
            <person name="Park J."/>
            <person name="Pisabarro A.G."/>
            <person name="Riley R."/>
            <person name="Rosling A."/>
            <person name="Salamov A."/>
            <person name="Schmidt O."/>
            <person name="Schmutz J."/>
            <person name="Skrede I."/>
            <person name="Stenlid J."/>
            <person name="Wiebenga A."/>
            <person name="Xie X."/>
            <person name="Kues U."/>
            <person name="Hibbett D.S."/>
            <person name="Hoffmeister D."/>
            <person name="Hogberg N."/>
            <person name="Martin F."/>
            <person name="Grigoriev I.V."/>
            <person name="Watkinson S.C."/>
        </authorList>
    </citation>
    <scope>NUCLEOTIDE SEQUENCE</scope>
    <source>
        <strain evidence="3">S7.9</strain>
    </source>
</reference>
<evidence type="ECO:0000256" key="1">
    <source>
        <dbReference type="SAM" id="MobiDB-lite"/>
    </source>
</evidence>
<feature type="transmembrane region" description="Helical" evidence="2">
    <location>
        <begin position="265"/>
        <end position="288"/>
    </location>
</feature>
<feature type="compositionally biased region" description="Basic and acidic residues" evidence="1">
    <location>
        <begin position="365"/>
        <end position="377"/>
    </location>
</feature>
<dbReference type="AlphaFoldDB" id="F8PCC3"/>